<dbReference type="RefSeq" id="WP_187717441.1">
    <property type="nucleotide sequence ID" value="NZ_JACTAH010000001.1"/>
</dbReference>
<dbReference type="Proteomes" id="UP000603602">
    <property type="component" value="Unassembled WGS sequence"/>
</dbReference>
<reference evidence="4" key="1">
    <citation type="submission" date="2023-07" db="EMBL/GenBank/DDBJ databases">
        <title>Thauera sp. CAU 1555 isolated from sand of Yaerae Beach.</title>
        <authorList>
            <person name="Kim W."/>
        </authorList>
    </citation>
    <scope>NUCLEOTIDE SEQUENCE [LARGE SCALE GENOMIC DNA]</scope>
    <source>
        <strain evidence="4">CAU 1555</strain>
    </source>
</reference>
<sequence>MKALAFVAVVAALIVAGVLMLKSRSAKAAQPNAAGFPPEVVKRIEQERIARQQVQAADPEFFAAVSKLMFEHDPISINFGENTDEYEAEAGSVLPRLKSCASADDVTTIVHEEFQRWFGKDTAGDRSHYASLAKDIWGLWQRRGPNPAVEGTLRDKAAQRPSP</sequence>
<evidence type="ECO:0000313" key="4">
    <source>
        <dbReference type="Proteomes" id="UP000603602"/>
    </source>
</evidence>
<protein>
    <submittedName>
        <fullName evidence="3">Uncharacterized protein</fullName>
    </submittedName>
</protein>
<feature type="compositionally biased region" description="Basic and acidic residues" evidence="1">
    <location>
        <begin position="152"/>
        <end position="163"/>
    </location>
</feature>
<feature type="chain" id="PRO_5046895411" evidence="2">
    <location>
        <begin position="29"/>
        <end position="163"/>
    </location>
</feature>
<proteinExistence type="predicted"/>
<feature type="signal peptide" evidence="2">
    <location>
        <begin position="1"/>
        <end position="28"/>
    </location>
</feature>
<keyword evidence="2" id="KW-0732">Signal</keyword>
<comment type="caution">
    <text evidence="3">The sequence shown here is derived from an EMBL/GenBank/DDBJ whole genome shotgun (WGS) entry which is preliminary data.</text>
</comment>
<organism evidence="3 4">
    <name type="scientific">Thauera sedimentorum</name>
    <dbReference type="NCBI Taxonomy" id="2767595"/>
    <lineage>
        <taxon>Bacteria</taxon>
        <taxon>Pseudomonadati</taxon>
        <taxon>Pseudomonadota</taxon>
        <taxon>Betaproteobacteria</taxon>
        <taxon>Rhodocyclales</taxon>
        <taxon>Zoogloeaceae</taxon>
        <taxon>Thauera</taxon>
    </lineage>
</organism>
<feature type="region of interest" description="Disordered" evidence="1">
    <location>
        <begin position="142"/>
        <end position="163"/>
    </location>
</feature>
<evidence type="ECO:0000256" key="2">
    <source>
        <dbReference type="SAM" id="SignalP"/>
    </source>
</evidence>
<evidence type="ECO:0000256" key="1">
    <source>
        <dbReference type="SAM" id="MobiDB-lite"/>
    </source>
</evidence>
<evidence type="ECO:0000313" key="3">
    <source>
        <dbReference type="EMBL" id="MBD8502679.1"/>
    </source>
</evidence>
<accession>A0ABR9B8K0</accession>
<name>A0ABR9B8K0_9RHOO</name>
<dbReference type="EMBL" id="JACYTO010000001">
    <property type="protein sequence ID" value="MBD8502679.1"/>
    <property type="molecule type" value="Genomic_DNA"/>
</dbReference>
<gene>
    <name evidence="3" type="ORF">IFO67_07250</name>
</gene>
<keyword evidence="4" id="KW-1185">Reference proteome</keyword>